<feature type="compositionally biased region" description="Polar residues" evidence="1">
    <location>
        <begin position="492"/>
        <end position="504"/>
    </location>
</feature>
<dbReference type="AlphaFoldDB" id="A0AAQ5WZL1"/>
<evidence type="ECO:0000259" key="2">
    <source>
        <dbReference type="Pfam" id="PF15391"/>
    </source>
</evidence>
<feature type="compositionally biased region" description="Low complexity" evidence="1">
    <location>
        <begin position="59"/>
        <end position="68"/>
    </location>
</feature>
<reference evidence="3" key="2">
    <citation type="submission" date="2025-08" db="UniProtKB">
        <authorList>
            <consortium name="Ensembl"/>
        </authorList>
    </citation>
    <scope>IDENTIFICATION</scope>
</reference>
<organism evidence="3 4">
    <name type="scientific">Amphiprion ocellaris</name>
    <name type="common">Clown anemonefish</name>
    <dbReference type="NCBI Taxonomy" id="80972"/>
    <lineage>
        <taxon>Eukaryota</taxon>
        <taxon>Metazoa</taxon>
        <taxon>Chordata</taxon>
        <taxon>Craniata</taxon>
        <taxon>Vertebrata</taxon>
        <taxon>Euteleostomi</taxon>
        <taxon>Actinopterygii</taxon>
        <taxon>Neopterygii</taxon>
        <taxon>Teleostei</taxon>
        <taxon>Neoteleostei</taxon>
        <taxon>Acanthomorphata</taxon>
        <taxon>Ovalentaria</taxon>
        <taxon>Pomacentridae</taxon>
        <taxon>Amphiprion</taxon>
    </lineage>
</organism>
<feature type="compositionally biased region" description="Polar residues" evidence="1">
    <location>
        <begin position="201"/>
        <end position="212"/>
    </location>
</feature>
<feature type="compositionally biased region" description="Pro residues" evidence="1">
    <location>
        <begin position="366"/>
        <end position="379"/>
    </location>
</feature>
<dbReference type="InterPro" id="IPR027884">
    <property type="entry name" value="DUF4614"/>
</dbReference>
<dbReference type="Pfam" id="PF15391">
    <property type="entry name" value="DUF4614"/>
    <property type="match status" value="1"/>
</dbReference>
<feature type="compositionally biased region" description="Basic and acidic residues" evidence="1">
    <location>
        <begin position="513"/>
        <end position="532"/>
    </location>
</feature>
<feature type="domain" description="DUF4614" evidence="2">
    <location>
        <begin position="522"/>
        <end position="704"/>
    </location>
</feature>
<feature type="compositionally biased region" description="Polar residues" evidence="1">
    <location>
        <begin position="25"/>
        <end position="41"/>
    </location>
</feature>
<dbReference type="InterPro" id="IPR040120">
    <property type="entry name" value="C19orf44-like"/>
</dbReference>
<feature type="region of interest" description="Disordered" evidence="1">
    <location>
        <begin position="1"/>
        <end position="214"/>
    </location>
</feature>
<accession>A0AAQ5WZL1</accession>
<feature type="region of interest" description="Disordered" evidence="1">
    <location>
        <begin position="227"/>
        <end position="252"/>
    </location>
</feature>
<dbReference type="PANTHER" id="PTHR22409">
    <property type="entry name" value="CHROMOSOME 19 OPEN READING FRAME 44"/>
    <property type="match status" value="1"/>
</dbReference>
<evidence type="ECO:0000256" key="1">
    <source>
        <dbReference type="SAM" id="MobiDB-lite"/>
    </source>
</evidence>
<protein>
    <recommendedName>
        <fullName evidence="2">DUF4614 domain-containing protein</fullName>
    </recommendedName>
</protein>
<reference evidence="3 4" key="1">
    <citation type="submission" date="2022-01" db="EMBL/GenBank/DDBJ databases">
        <title>A chromosome-scale genome assembly of the false clownfish, Amphiprion ocellaris.</title>
        <authorList>
            <person name="Ryu T."/>
        </authorList>
    </citation>
    <scope>NUCLEOTIDE SEQUENCE [LARGE SCALE GENOMIC DNA]</scope>
</reference>
<feature type="compositionally biased region" description="Basic and acidic residues" evidence="1">
    <location>
        <begin position="451"/>
        <end position="460"/>
    </location>
</feature>
<feature type="compositionally biased region" description="Polar residues" evidence="1">
    <location>
        <begin position="166"/>
        <end position="178"/>
    </location>
</feature>
<sequence length="726" mass="78690">MWKRGGRSSALDRAQALLSAKKSSRGGTPSSIQGSSANTQGFVGESVKTRSAPPNTHNLLSDLSDLSSASEHGANAFRSANAEKNHGRQADSNKDLRPHSSLGGGSRFLKKVPPPTNSSQSPVKRKEKQQMPEPRSMPSSLRTSQTTALNKLAEIESRIRSRKQTQEQTRQGTKSALNPVSDLEISPRPPSIQSPEAPVQLSAQSSSEQSPRGNRFLKNKAAGAIENSAPAVAPKSPGVGVRSRSRVANPVSPLEGLEMKSVRITTGMSLESDEEDMKKLLGDSLDSADYSFLKAGRPSSTKKADKTFSQSSQRLQSTPPPPAVAVSSSSSSASPRSPASPPHRSSPFRFTGQAQAHFSPSVLSPSPSPPCVSPSPPGRPGLSHKMESPPRSLSSMSGRGEVLSLEELFPVGPGSEDPHSEMRSVSSEDFKINVMTLDDLVPDTVGFTVEKQGEQGETKRSALVHGSPDRQQLPKQEDEVLDYQSDFESESQAEMNYSASQVSEHLQGDGDEDKVLSEVKEDSEVSHGRTEDDYSSAFSDTSHSRTSDRSRTSKSFSRSRDSRSSVSHGSWTSSQQTKRKASDRKALKEAAVQTQPDPLATTWSTGSSATQGVAALGPAVSLSYMNPIPAVTPSVSAEMVEAISTFNPAVFALNEMLKQQLALTRRFIESSRHLHSRLVKSLEPPDYRYTRLEDTKQYIRKHRSPKLRTEEALEEVLQEMRDHHCM</sequence>
<feature type="region of interest" description="Disordered" evidence="1">
    <location>
        <begin position="294"/>
        <end position="426"/>
    </location>
</feature>
<keyword evidence="4" id="KW-1185">Reference proteome</keyword>
<proteinExistence type="predicted"/>
<reference evidence="3" key="3">
    <citation type="submission" date="2025-09" db="UniProtKB">
        <authorList>
            <consortium name="Ensembl"/>
        </authorList>
    </citation>
    <scope>IDENTIFICATION</scope>
</reference>
<feature type="compositionally biased region" description="Basic and acidic residues" evidence="1">
    <location>
        <begin position="542"/>
        <end position="551"/>
    </location>
</feature>
<dbReference type="PANTHER" id="PTHR22409:SF2">
    <property type="entry name" value="CHROMOSOME 19 OPEN READING FRAME 44"/>
    <property type="match status" value="1"/>
</dbReference>
<feature type="compositionally biased region" description="Basic and acidic residues" evidence="1">
    <location>
        <begin position="81"/>
        <end position="98"/>
    </location>
</feature>
<feature type="compositionally biased region" description="Polar residues" evidence="1">
    <location>
        <begin position="307"/>
        <end position="317"/>
    </location>
</feature>
<feature type="compositionally biased region" description="Low complexity" evidence="1">
    <location>
        <begin position="324"/>
        <end position="347"/>
    </location>
</feature>
<feature type="compositionally biased region" description="Polar residues" evidence="1">
    <location>
        <begin position="137"/>
        <end position="149"/>
    </location>
</feature>
<name>A0AAQ5WZL1_AMPOC</name>
<dbReference type="Proteomes" id="UP001501940">
    <property type="component" value="Chromosome 2"/>
</dbReference>
<feature type="compositionally biased region" description="Basic and acidic residues" evidence="1">
    <location>
        <begin position="416"/>
        <end position="426"/>
    </location>
</feature>
<feature type="region of interest" description="Disordered" evidence="1">
    <location>
        <begin position="450"/>
        <end position="607"/>
    </location>
</feature>
<evidence type="ECO:0000313" key="4">
    <source>
        <dbReference type="Proteomes" id="UP001501940"/>
    </source>
</evidence>
<feature type="compositionally biased region" description="Acidic residues" evidence="1">
    <location>
        <begin position="479"/>
        <end position="491"/>
    </location>
</feature>
<dbReference type="GeneTree" id="ENSGT00390000002505"/>
<evidence type="ECO:0000313" key="3">
    <source>
        <dbReference type="Ensembl" id="ENSAOCP00000034122.1"/>
    </source>
</evidence>
<dbReference type="Ensembl" id="ENSAOCT00000040352.1">
    <property type="protein sequence ID" value="ENSAOCP00000034122.1"/>
    <property type="gene ID" value="ENSAOCG00000024452.2"/>
</dbReference>
<feature type="compositionally biased region" description="Polar residues" evidence="1">
    <location>
        <begin position="592"/>
        <end position="607"/>
    </location>
</feature>